<dbReference type="PANTHER" id="PTHR42791:SF5">
    <property type="entry name" value="HYPOTHETICAL ACETYLTRANSFERASE (EUROFUNG)"/>
    <property type="match status" value="1"/>
</dbReference>
<reference evidence="2 3" key="1">
    <citation type="journal article" date="2015" name="Genome Announc.">
        <title>Draft Genome Sequence and Gene Annotation of the Entomopathogenic Fungus Verticillium hemipterigenum.</title>
        <authorList>
            <person name="Horn F."/>
            <person name="Habel A."/>
            <person name="Scharf D.H."/>
            <person name="Dworschak J."/>
            <person name="Brakhage A.A."/>
            <person name="Guthke R."/>
            <person name="Hertweck C."/>
            <person name="Linde J."/>
        </authorList>
    </citation>
    <scope>NUCLEOTIDE SEQUENCE [LARGE SCALE GENOMIC DNA]</scope>
</reference>
<name>A0A0A1T802_9HYPO</name>
<dbReference type="InterPro" id="IPR052523">
    <property type="entry name" value="Trichothecene_AcTrans"/>
</dbReference>
<evidence type="ECO:0000259" key="1">
    <source>
        <dbReference type="PROSITE" id="PS51186"/>
    </source>
</evidence>
<feature type="domain" description="N-acetyltransferase" evidence="1">
    <location>
        <begin position="34"/>
        <end position="211"/>
    </location>
</feature>
<organism evidence="2 3">
    <name type="scientific">[Torrubiella] hemipterigena</name>
    <dbReference type="NCBI Taxonomy" id="1531966"/>
    <lineage>
        <taxon>Eukaryota</taxon>
        <taxon>Fungi</taxon>
        <taxon>Dikarya</taxon>
        <taxon>Ascomycota</taxon>
        <taxon>Pezizomycotina</taxon>
        <taxon>Sordariomycetes</taxon>
        <taxon>Hypocreomycetidae</taxon>
        <taxon>Hypocreales</taxon>
        <taxon>Clavicipitaceae</taxon>
        <taxon>Clavicipitaceae incertae sedis</taxon>
        <taxon>'Torrubiella' clade</taxon>
    </lineage>
</organism>
<gene>
    <name evidence="2" type="ORF">VHEMI02478</name>
</gene>
<proteinExistence type="predicted"/>
<dbReference type="Gene3D" id="3.40.630.30">
    <property type="match status" value="1"/>
</dbReference>
<dbReference type="EMBL" id="CDHN01000001">
    <property type="protein sequence ID" value="CEJ82412.1"/>
    <property type="molecule type" value="Genomic_DNA"/>
</dbReference>
<dbReference type="InterPro" id="IPR000182">
    <property type="entry name" value="GNAT_dom"/>
</dbReference>
<dbReference type="GO" id="GO:0016747">
    <property type="term" value="F:acyltransferase activity, transferring groups other than amino-acyl groups"/>
    <property type="evidence" value="ECO:0007669"/>
    <property type="project" value="InterPro"/>
</dbReference>
<dbReference type="PROSITE" id="PS51186">
    <property type="entry name" value="GNAT"/>
    <property type="match status" value="1"/>
</dbReference>
<dbReference type="SUPFAM" id="SSF55729">
    <property type="entry name" value="Acyl-CoA N-acyltransferases (Nat)"/>
    <property type="match status" value="1"/>
</dbReference>
<dbReference type="PANTHER" id="PTHR42791">
    <property type="entry name" value="GNAT FAMILY ACETYLTRANSFERASE"/>
    <property type="match status" value="1"/>
</dbReference>
<keyword evidence="3" id="KW-1185">Reference proteome</keyword>
<evidence type="ECO:0000313" key="2">
    <source>
        <dbReference type="EMBL" id="CEJ82412.1"/>
    </source>
</evidence>
<sequence length="241" mass="27767">MTLKLVEVVTDDEFNDIVRCEFDSYDTPVCKLKDLFFPIKGEATAENRDIAIAEATKRQTLWHRSDPSSLWIKVVDEENGKVAGAACWHIYDANPFAEPAEGECDWWPAGEHRDMANTLMGQFLTPRMTWMAKPHVLLEACFTLPEYRRCGVGNQLMQWGIEKADAKGLEVYIDATDVGRMLYRRWGFQEADARQFSLAEFPETATRKEMEGKVLPFEWWPMQRLANGKYEKGKDLLAWDS</sequence>
<dbReference type="HOGENOM" id="CLU_060131_4_0_1"/>
<dbReference type="STRING" id="1531966.A0A0A1T802"/>
<dbReference type="Proteomes" id="UP000039046">
    <property type="component" value="Unassembled WGS sequence"/>
</dbReference>
<evidence type="ECO:0000313" key="3">
    <source>
        <dbReference type="Proteomes" id="UP000039046"/>
    </source>
</evidence>
<dbReference type="InterPro" id="IPR016181">
    <property type="entry name" value="Acyl_CoA_acyltransferase"/>
</dbReference>
<accession>A0A0A1T802</accession>
<dbReference type="AlphaFoldDB" id="A0A0A1T802"/>
<dbReference type="OrthoDB" id="4960553at2759"/>
<dbReference type="Pfam" id="PF00583">
    <property type="entry name" value="Acetyltransf_1"/>
    <property type="match status" value="1"/>
</dbReference>
<protein>
    <recommendedName>
        <fullName evidence="1">N-acetyltransferase domain-containing protein</fullName>
    </recommendedName>
</protein>
<dbReference type="CDD" id="cd04301">
    <property type="entry name" value="NAT_SF"/>
    <property type="match status" value="1"/>
</dbReference>